<feature type="region of interest" description="Disordered" evidence="1">
    <location>
        <begin position="73"/>
        <end position="142"/>
    </location>
</feature>
<reference evidence="2 3" key="1">
    <citation type="submission" date="2017-04" db="EMBL/GenBank/DDBJ databases">
        <title>Draft genome sequence of Tuber borchii Vittad., a whitish edible truffle.</title>
        <authorList>
            <consortium name="DOE Joint Genome Institute"/>
            <person name="Murat C."/>
            <person name="Kuo A."/>
            <person name="Barry K.W."/>
            <person name="Clum A."/>
            <person name="Dockter R.B."/>
            <person name="Fauchery L."/>
            <person name="Iotti M."/>
            <person name="Kohler A."/>
            <person name="Labutti K."/>
            <person name="Lindquist E.A."/>
            <person name="Lipzen A."/>
            <person name="Ohm R.A."/>
            <person name="Wang M."/>
            <person name="Grigoriev I.V."/>
            <person name="Zambonelli A."/>
            <person name="Martin F.M."/>
        </authorList>
    </citation>
    <scope>NUCLEOTIDE SEQUENCE [LARGE SCALE GENOMIC DNA]</scope>
    <source>
        <strain evidence="2 3">Tbo3840</strain>
    </source>
</reference>
<dbReference type="STRING" id="42251.A0A2T6ZRZ0"/>
<evidence type="ECO:0000256" key="1">
    <source>
        <dbReference type="SAM" id="MobiDB-lite"/>
    </source>
</evidence>
<accession>A0A2T6ZRZ0</accession>
<dbReference type="Proteomes" id="UP000244722">
    <property type="component" value="Unassembled WGS sequence"/>
</dbReference>
<comment type="caution">
    <text evidence="2">The sequence shown here is derived from an EMBL/GenBank/DDBJ whole genome shotgun (WGS) entry which is preliminary data.</text>
</comment>
<name>A0A2T6ZRZ0_TUBBO</name>
<dbReference type="OrthoDB" id="4754660at2759"/>
<protein>
    <submittedName>
        <fullName evidence="2">Uncharacterized protein</fullName>
    </submittedName>
</protein>
<keyword evidence="3" id="KW-1185">Reference proteome</keyword>
<gene>
    <name evidence="2" type="ORF">B9Z19DRAFT_1127128</name>
</gene>
<proteinExistence type="predicted"/>
<dbReference type="AlphaFoldDB" id="A0A2T6ZRZ0"/>
<dbReference type="Gene3D" id="3.60.130.30">
    <property type="match status" value="1"/>
</dbReference>
<feature type="compositionally biased region" description="Basic and acidic residues" evidence="1">
    <location>
        <begin position="111"/>
        <end position="128"/>
    </location>
</feature>
<sequence length="492" mass="55010">MTKQLRTQFKSLLTQLPVNAVLFILINGITYFECADYWKDAYLVIERLHKIAQGANMLIKTLVIAPSKSQYMVKKSESEMGRRPKRKSSQMQEGGGSDKQLTNPRPKKQRTLSDKSKLEMEKKQRDSEAANLGPENEDGAGPQWKAYLEEAGLYNPNKTTPYQFEREQLRNIGGNTRHQGGRIFCHIAIPNFDLRSVVAGSKKKQPPEAGNCNFEAANEDTLQLITNQNIIIYDCTGNGDVKKGEIMAIKVGAKMKPNPRKDDTAIPDELLSSLTTGLYRFLATEPKTTNDNTRHKSGRNVRRECGPAIPIPNRAKVVASTTPGARKLATQGHFREVPDSPTIIPIYIHAYSTGRPDQSIGRIELSRQPSEMWYGSRDTEKHLVAYLGCIRPLTQLTEKIFQFVVPEVFNKYKLVWDELKAGALGDNVKRSFGIWTSRKIVLCTATDVQLDLLHVPLGYCAIIPLGKFTDGHICLPSLGIKLELQPGESSLS</sequence>
<evidence type="ECO:0000313" key="3">
    <source>
        <dbReference type="Proteomes" id="UP000244722"/>
    </source>
</evidence>
<evidence type="ECO:0000313" key="2">
    <source>
        <dbReference type="EMBL" id="PUU78259.1"/>
    </source>
</evidence>
<organism evidence="2 3">
    <name type="scientific">Tuber borchii</name>
    <name type="common">White truffle</name>
    <dbReference type="NCBI Taxonomy" id="42251"/>
    <lineage>
        <taxon>Eukaryota</taxon>
        <taxon>Fungi</taxon>
        <taxon>Dikarya</taxon>
        <taxon>Ascomycota</taxon>
        <taxon>Pezizomycotina</taxon>
        <taxon>Pezizomycetes</taxon>
        <taxon>Pezizales</taxon>
        <taxon>Tuberaceae</taxon>
        <taxon>Tuber</taxon>
    </lineage>
</organism>
<dbReference type="EMBL" id="NESQ01000126">
    <property type="protein sequence ID" value="PUU78259.1"/>
    <property type="molecule type" value="Genomic_DNA"/>
</dbReference>